<dbReference type="InterPro" id="IPR028228">
    <property type="entry name" value="Imm53"/>
</dbReference>
<evidence type="ECO:0000313" key="2">
    <source>
        <dbReference type="Proteomes" id="UP000660265"/>
    </source>
</evidence>
<dbReference type="Pfam" id="PF15580">
    <property type="entry name" value="Imm53"/>
    <property type="match status" value="1"/>
</dbReference>
<gene>
    <name evidence="1" type="ORF">GCM10011583_56040</name>
</gene>
<evidence type="ECO:0008006" key="3">
    <source>
        <dbReference type="Google" id="ProtNLM"/>
    </source>
</evidence>
<name>A0ABQ2EMS0_9ACTN</name>
<dbReference type="Proteomes" id="UP000660265">
    <property type="component" value="Unassembled WGS sequence"/>
</dbReference>
<proteinExistence type="predicted"/>
<dbReference type="EMBL" id="BMMV01000021">
    <property type="protein sequence ID" value="GGK16889.1"/>
    <property type="molecule type" value="Genomic_DNA"/>
</dbReference>
<comment type="caution">
    <text evidence="1">The sequence shown here is derived from an EMBL/GenBank/DDBJ whole genome shotgun (WGS) entry which is preliminary data.</text>
</comment>
<evidence type="ECO:0000313" key="1">
    <source>
        <dbReference type="EMBL" id="GGK16889.1"/>
    </source>
</evidence>
<organism evidence="1 2">
    <name type="scientific">Streptomyces camponoticapitis</name>
    <dbReference type="NCBI Taxonomy" id="1616125"/>
    <lineage>
        <taxon>Bacteria</taxon>
        <taxon>Bacillati</taxon>
        <taxon>Actinomycetota</taxon>
        <taxon>Actinomycetes</taxon>
        <taxon>Kitasatosporales</taxon>
        <taxon>Streptomycetaceae</taxon>
        <taxon>Streptomyces</taxon>
    </lineage>
</organism>
<protein>
    <recommendedName>
        <fullName evidence="3">Immunity protein 53</fullName>
    </recommendedName>
</protein>
<reference evidence="2" key="1">
    <citation type="journal article" date="2019" name="Int. J. Syst. Evol. Microbiol.">
        <title>The Global Catalogue of Microorganisms (GCM) 10K type strain sequencing project: providing services to taxonomists for standard genome sequencing and annotation.</title>
        <authorList>
            <consortium name="The Broad Institute Genomics Platform"/>
            <consortium name="The Broad Institute Genome Sequencing Center for Infectious Disease"/>
            <person name="Wu L."/>
            <person name="Ma J."/>
        </authorList>
    </citation>
    <scope>NUCLEOTIDE SEQUENCE [LARGE SCALE GENOMIC DNA]</scope>
    <source>
        <strain evidence="2">CGMCC 4.7275</strain>
    </source>
</reference>
<keyword evidence="2" id="KW-1185">Reference proteome</keyword>
<accession>A0ABQ2EMS0</accession>
<sequence length="105" mass="12332">MNEAENVLEWLQAWYSAQCNEDWEHECGVKIETLDNPGWSVRIDLEDTSLEGYDFPRQDLKRSRNDWVMARTCDMTFDAACGPGNLTEVLVLFRRWAMENTPNER</sequence>
<dbReference type="RefSeq" id="WP_189110331.1">
    <property type="nucleotide sequence ID" value="NZ_BMMV01000021.1"/>
</dbReference>